<evidence type="ECO:0000313" key="4">
    <source>
        <dbReference type="Proteomes" id="UP000182160"/>
    </source>
</evidence>
<dbReference type="Proteomes" id="UP000037046">
    <property type="component" value="Unassembled WGS sequence"/>
</dbReference>
<protein>
    <submittedName>
        <fullName evidence="1">Uncharacterized protein</fullName>
    </submittedName>
</protein>
<dbReference type="EMBL" id="LGVV01000003">
    <property type="protein sequence ID" value="KNX43032.1"/>
    <property type="molecule type" value="Genomic_DNA"/>
</dbReference>
<evidence type="ECO:0000313" key="3">
    <source>
        <dbReference type="Proteomes" id="UP000037046"/>
    </source>
</evidence>
<dbReference type="AlphaFoldDB" id="A0A0L6CYZ9"/>
<reference evidence="1" key="2">
    <citation type="submission" date="2015-07" db="EMBL/GenBank/DDBJ databases">
        <title>MeaNS - Measles Nucleotide Surveillance Program.</title>
        <authorList>
            <person name="Tran T."/>
            <person name="Druce J."/>
        </authorList>
    </citation>
    <scope>NUCLEOTIDE SEQUENCE</scope>
    <source>
        <strain evidence="1">EL-164</strain>
    </source>
</reference>
<proteinExistence type="predicted"/>
<name>A0A0L6CYZ9_9RHOB</name>
<reference evidence="2 4" key="3">
    <citation type="submission" date="2016-10" db="EMBL/GenBank/DDBJ databases">
        <authorList>
            <person name="de Groot N.N."/>
        </authorList>
    </citation>
    <scope>NUCLEOTIDE SEQUENCE [LARGE SCALE GENOMIC DNA]</scope>
    <source>
        <strain evidence="2 4">DSM 11457</strain>
    </source>
</reference>
<keyword evidence="3" id="KW-1185">Reference proteome</keyword>
<dbReference type="RefSeq" id="WP_160316345.1">
    <property type="nucleotide sequence ID" value="NZ_CP118494.1"/>
</dbReference>
<organism evidence="1 3">
    <name type="scientific">Roseovarius tolerans</name>
    <dbReference type="NCBI Taxonomy" id="74031"/>
    <lineage>
        <taxon>Bacteria</taxon>
        <taxon>Pseudomonadati</taxon>
        <taxon>Pseudomonadota</taxon>
        <taxon>Alphaproteobacteria</taxon>
        <taxon>Rhodobacterales</taxon>
        <taxon>Roseobacteraceae</taxon>
        <taxon>Roseovarius</taxon>
    </lineage>
</organism>
<gene>
    <name evidence="1" type="ORF">ROTO_04370</name>
    <name evidence="2" type="ORF">SAMN04488077_103202</name>
</gene>
<dbReference type="PATRIC" id="fig|74031.6.peg.447"/>
<evidence type="ECO:0000313" key="2">
    <source>
        <dbReference type="EMBL" id="SEM26449.1"/>
    </source>
</evidence>
<dbReference type="OrthoDB" id="7746027at2"/>
<accession>A0A0L6CYZ9</accession>
<evidence type="ECO:0000313" key="1">
    <source>
        <dbReference type="EMBL" id="KNX43032.1"/>
    </source>
</evidence>
<dbReference type="EMBL" id="FOBO01000003">
    <property type="protein sequence ID" value="SEM26449.1"/>
    <property type="molecule type" value="Genomic_DNA"/>
</dbReference>
<dbReference type="Proteomes" id="UP000182160">
    <property type="component" value="Unassembled WGS sequence"/>
</dbReference>
<reference evidence="3" key="1">
    <citation type="submission" date="2015-07" db="EMBL/GenBank/DDBJ databases">
        <title>Draft Genome Sequence of Roseovarius tolerans EL-164, a producer of N-Acylated Alanine Methyl Esters (NAMEs).</title>
        <authorList>
            <person name="Voget S."/>
            <person name="Bruns H."/>
            <person name="Wagner-Doebler I."/>
            <person name="Schulz S."/>
            <person name="Daniel R."/>
        </authorList>
    </citation>
    <scope>NUCLEOTIDE SEQUENCE [LARGE SCALE GENOMIC DNA]</scope>
    <source>
        <strain evidence="3">EL-164</strain>
    </source>
</reference>
<sequence>MLGIFANTFRTATRLNVGPETRHRHQGRAHWPPAERFDARSGAELEAHLTARRRD</sequence>